<organism evidence="1 2">
    <name type="scientific">Plasmodium ovale</name>
    <name type="common">malaria parasite P. ovale</name>
    <dbReference type="NCBI Taxonomy" id="36330"/>
    <lineage>
        <taxon>Eukaryota</taxon>
        <taxon>Sar</taxon>
        <taxon>Alveolata</taxon>
        <taxon>Apicomplexa</taxon>
        <taxon>Aconoidasida</taxon>
        <taxon>Haemosporida</taxon>
        <taxon>Plasmodiidae</taxon>
        <taxon>Plasmodium</taxon>
        <taxon>Plasmodium (Plasmodium)</taxon>
    </lineage>
</organism>
<evidence type="ECO:0000313" key="2">
    <source>
        <dbReference type="Proteomes" id="UP000242942"/>
    </source>
</evidence>
<protein>
    <recommendedName>
        <fullName evidence="3">PIR protein</fullName>
    </recommendedName>
</protein>
<dbReference type="Proteomes" id="UP000242942">
    <property type="component" value="Unassembled WGS sequence"/>
</dbReference>
<evidence type="ECO:0000313" key="1">
    <source>
        <dbReference type="EMBL" id="SBT84820.1"/>
    </source>
</evidence>
<name>A0A1D3JG75_PLAOA</name>
<sequence>MNLLVHCVNRGNFKNMFGLNKVDKHYNKRFCLFCYQYRDKLYEKNFIENYCIKGKTNGGLYTPHFSNDFSLYYIADFHVYISGLLLEQFLRASSESSLEESNSYYFNHYNSPVYIGLSFKELFLSFIFLYKLKIHLFNKYY</sequence>
<reference evidence="1 2" key="1">
    <citation type="submission" date="2016-06" db="EMBL/GenBank/DDBJ databases">
        <authorList>
            <consortium name="Pathogen Informatics"/>
        </authorList>
    </citation>
    <scope>NUCLEOTIDE SEQUENCE [LARGE SCALE GENOMIC DNA]</scope>
    <source>
        <strain evidence="1">PocGH01</strain>
    </source>
</reference>
<dbReference type="VEuPathDB" id="PlasmoDB:PocGH01_00230100"/>
<accession>A0A1D3JG75</accession>
<dbReference type="EMBL" id="FLRI01000574">
    <property type="protein sequence ID" value="SBT84820.1"/>
    <property type="molecule type" value="Genomic_DNA"/>
</dbReference>
<dbReference type="AlphaFoldDB" id="A0A1D3JG75"/>
<evidence type="ECO:0008006" key="3">
    <source>
        <dbReference type="Google" id="ProtNLM"/>
    </source>
</evidence>
<keyword evidence="2" id="KW-1185">Reference proteome</keyword>
<proteinExistence type="predicted"/>
<gene>
    <name evidence="1" type="primary">PocGH01_00230100</name>
    <name evidence="1" type="ORF">POCGH01_00230100</name>
</gene>